<evidence type="ECO:0000313" key="2">
    <source>
        <dbReference type="EMBL" id="AOV57259.1"/>
    </source>
</evidence>
<dbReference type="EMBL" id="KU686195">
    <property type="protein sequence ID" value="AOV58009.1"/>
    <property type="molecule type" value="Genomic_DNA"/>
</dbReference>
<reference evidence="1 7" key="1">
    <citation type="submission" date="2010-11" db="EMBL/GenBank/DDBJ databases">
        <title>The Genome Sequence of Synechococcus phage S-CAM1 0208SB26.</title>
        <authorList>
            <consortium name="The Broad Institute Genome Sequencing Platform"/>
            <person name="Henn M.R."/>
            <person name="Martiny J."/>
            <person name="Weihe C."/>
            <person name="Levin J."/>
            <person name="Malboeuf C."/>
            <person name="Casali M."/>
            <person name="Russ C."/>
            <person name="Lennon N."/>
            <person name="Chapman S.B."/>
            <person name="Erlich R."/>
            <person name="Young S.K."/>
            <person name="Yandava C."/>
            <person name="Zeng Q."/>
            <person name="Alvarado L."/>
            <person name="Anderson S."/>
            <person name="Berlin A."/>
            <person name="Chen Z."/>
            <person name="Freedman E."/>
            <person name="Gellesch M."/>
            <person name="Goldberg J."/>
            <person name="Green L."/>
            <person name="Griggs A."/>
            <person name="Gujja S."/>
            <person name="Heilman E.R."/>
            <person name="Heiman D."/>
            <person name="Hollinger A."/>
            <person name="Howarth C."/>
            <person name="Larson L."/>
            <person name="Mehta T."/>
            <person name="Pearson M."/>
            <person name="Roberts A."/>
            <person name="Ryan E."/>
            <person name="Saif S."/>
            <person name="Shea T."/>
            <person name="Shenoy N."/>
            <person name="Sisk P."/>
            <person name="Stolte C."/>
            <person name="Sykes S."/>
            <person name="White J."/>
            <person name="Haas B."/>
            <person name="Nusbaum C."/>
            <person name="Birren B."/>
        </authorList>
    </citation>
    <scope>NUCLEOTIDE SEQUENCE [LARGE SCALE GENOMIC DNA]</scope>
    <source>
        <strain evidence="1 7">S-CAM1</strain>
    </source>
</reference>
<name>M4QRW7_9CAUD</name>
<evidence type="ECO:0000313" key="9">
    <source>
        <dbReference type="Proteomes" id="UP000241265"/>
    </source>
</evidence>
<organism evidence="1 7">
    <name type="scientific">Synechococcus phage S-CAM1</name>
    <dbReference type="NCBI Taxonomy" id="754037"/>
    <lineage>
        <taxon>Viruses</taxon>
        <taxon>Duplodnaviria</taxon>
        <taxon>Heunggongvirae</taxon>
        <taxon>Uroviricota</taxon>
        <taxon>Caudoviricetes</taxon>
        <taxon>Pantevenvirales</taxon>
        <taxon>Kyanoviridae</taxon>
        <taxon>Anaposvirus</taxon>
        <taxon>Anaposvirus socalone</taxon>
    </lineage>
</organism>
<dbReference type="OrthoDB" id="4606at10239"/>
<evidence type="ECO:0000313" key="6">
    <source>
        <dbReference type="EMBL" id="AOV58259.1"/>
    </source>
</evidence>
<protein>
    <submittedName>
        <fullName evidence="1">DNA end protector protein</fullName>
    </submittedName>
</protein>
<evidence type="ECO:0000313" key="8">
    <source>
        <dbReference type="Proteomes" id="UP000240287"/>
    </source>
</evidence>
<dbReference type="EMBL" id="KU686196">
    <property type="protein sequence ID" value="AOV58259.1"/>
    <property type="molecule type" value="Genomic_DNA"/>
</dbReference>
<dbReference type="Proteomes" id="UP000241610">
    <property type="component" value="Segment"/>
</dbReference>
<dbReference type="EMBL" id="HQ634177">
    <property type="protein sequence ID" value="AGH26825.1"/>
    <property type="molecule type" value="Genomic_DNA"/>
</dbReference>
<dbReference type="Proteomes" id="UP000240287">
    <property type="component" value="Genome"/>
</dbReference>
<dbReference type="Proteomes" id="UP000241591">
    <property type="component" value="Segment"/>
</dbReference>
<dbReference type="Proteomes" id="UP000241265">
    <property type="component" value="Genome"/>
</dbReference>
<evidence type="ECO:0000313" key="5">
    <source>
        <dbReference type="EMBL" id="AOV58009.1"/>
    </source>
</evidence>
<reference evidence="8 9" key="2">
    <citation type="journal article" date="2016" name="Virology">
        <title>The genomic content and context of auxiliary metabolic genes in marine cyanomyoviruses.</title>
        <authorList>
            <person name="Crummett L.T."/>
            <person name="Puxty R.J."/>
            <person name="Weihe C."/>
            <person name="Marston M.F."/>
            <person name="Martiny J.B."/>
        </authorList>
    </citation>
    <scope>NUCLEOTIDE SEQUENCE [LARGE SCALE GENOMIC DNA]</scope>
    <source>
        <strain evidence="2">0309SB33</strain>
        <strain evidence="3">0310NB17</strain>
        <strain evidence="4">0809CC03</strain>
        <strain evidence="5">0810SB17</strain>
        <strain evidence="6">0910CC29</strain>
    </source>
</reference>
<sequence length="221" mass="26156">MVRKKAKGFGTNNYTTIFEKVSDATGGDKKSLGWYKGKVKQLAATYEATPTKLIRQEKRDERDQVQDENLLRLKVREGHLYFFEYKAKSKWLPYYDKFPLVYVIKQDQEGFYGANLHYIKPKRRVKIVQKLEKGLIDMPITLVHKYLYNHCESKFLDLAIDEWETSIFLPVEDFIMTRGTGKLPYDRELVWEETESKYNDRIKAQRIIKGYGKQSDKEMVT</sequence>
<dbReference type="RefSeq" id="YP_007673003.1">
    <property type="nucleotide sequence ID" value="NC_020837.1"/>
</dbReference>
<evidence type="ECO:0000313" key="7">
    <source>
        <dbReference type="Proteomes" id="UP000203521"/>
    </source>
</evidence>
<dbReference type="Proteomes" id="UP000203521">
    <property type="component" value="Segment"/>
</dbReference>
<dbReference type="Proteomes" id="UP000241494">
    <property type="component" value="Segment"/>
</dbReference>
<dbReference type="KEGG" id="vg:15009506"/>
<gene>
    <name evidence="4" type="ORF">C030809_004</name>
    <name evidence="6" type="ORF">C290910_004</name>
    <name evidence="3" type="ORF">N170310_004</name>
    <name evidence="2" type="ORF">N330309_004</name>
    <name evidence="5" type="ORF">S170810_004</name>
    <name evidence="1" type="ORF">SXBG_00088</name>
</gene>
<evidence type="ECO:0000313" key="3">
    <source>
        <dbReference type="EMBL" id="AOV57509.1"/>
    </source>
</evidence>
<keyword evidence="7" id="KW-1185">Reference proteome</keyword>
<accession>M4QRW7</accession>
<dbReference type="GeneID" id="15009506"/>
<dbReference type="EMBL" id="KU686194">
    <property type="protein sequence ID" value="AOV57759.1"/>
    <property type="molecule type" value="Genomic_DNA"/>
</dbReference>
<evidence type="ECO:0000313" key="1">
    <source>
        <dbReference type="EMBL" id="AGH26825.1"/>
    </source>
</evidence>
<dbReference type="EMBL" id="KU686192">
    <property type="protein sequence ID" value="AOV57259.1"/>
    <property type="molecule type" value="Genomic_DNA"/>
</dbReference>
<proteinExistence type="predicted"/>
<evidence type="ECO:0000313" key="4">
    <source>
        <dbReference type="EMBL" id="AOV57759.1"/>
    </source>
</evidence>
<dbReference type="EMBL" id="KU686193">
    <property type="protein sequence ID" value="AOV57509.1"/>
    <property type="molecule type" value="Genomic_DNA"/>
</dbReference>